<evidence type="ECO:0000259" key="8">
    <source>
        <dbReference type="PROSITE" id="PS50109"/>
    </source>
</evidence>
<evidence type="ECO:0000259" key="9">
    <source>
        <dbReference type="PROSITE" id="PS50110"/>
    </source>
</evidence>
<dbReference type="InterPro" id="IPR003661">
    <property type="entry name" value="HisK_dim/P_dom"/>
</dbReference>
<accession>A0A6B3SH28</accession>
<dbReference type="InterPro" id="IPR005467">
    <property type="entry name" value="His_kinase_dom"/>
</dbReference>
<reference evidence="10 11" key="1">
    <citation type="submission" date="2020-02" db="EMBL/GenBank/DDBJ databases">
        <authorList>
            <person name="Kim M.K."/>
        </authorList>
    </citation>
    <scope>NUCLEOTIDE SEQUENCE [LARGE SCALE GENOMIC DNA]</scope>
    <source>
        <strain evidence="10 11">17J57-3</strain>
    </source>
</reference>
<name>A0A6B3SH28_9BURK</name>
<dbReference type="CDD" id="cd00075">
    <property type="entry name" value="HATPase"/>
    <property type="match status" value="1"/>
</dbReference>
<evidence type="ECO:0000256" key="3">
    <source>
        <dbReference type="ARBA" id="ARBA00012438"/>
    </source>
</evidence>
<evidence type="ECO:0000256" key="1">
    <source>
        <dbReference type="ARBA" id="ARBA00000085"/>
    </source>
</evidence>
<dbReference type="SUPFAM" id="SSF52172">
    <property type="entry name" value="CheY-like"/>
    <property type="match status" value="1"/>
</dbReference>
<dbReference type="InterPro" id="IPR036097">
    <property type="entry name" value="HisK_dim/P_sf"/>
</dbReference>
<evidence type="ECO:0000256" key="2">
    <source>
        <dbReference type="ARBA" id="ARBA00004429"/>
    </source>
</evidence>
<dbReference type="Gene3D" id="3.40.50.2300">
    <property type="match status" value="1"/>
</dbReference>
<dbReference type="RefSeq" id="WP_163960436.1">
    <property type="nucleotide sequence ID" value="NZ_JAAIVB010000009.1"/>
</dbReference>
<comment type="subcellular location">
    <subcellularLocation>
        <location evidence="2">Cell inner membrane</location>
        <topology evidence="2">Multi-pass membrane protein</topology>
    </subcellularLocation>
</comment>
<dbReference type="CDD" id="cd00082">
    <property type="entry name" value="HisKA"/>
    <property type="match status" value="1"/>
</dbReference>
<dbReference type="Gene3D" id="1.10.287.130">
    <property type="match status" value="1"/>
</dbReference>
<dbReference type="Gene3D" id="3.30.565.10">
    <property type="entry name" value="Histidine kinase-like ATPase, C-terminal domain"/>
    <property type="match status" value="1"/>
</dbReference>
<evidence type="ECO:0000256" key="4">
    <source>
        <dbReference type="ARBA" id="ARBA00022553"/>
    </source>
</evidence>
<evidence type="ECO:0000313" key="10">
    <source>
        <dbReference type="EMBL" id="NEX59933.1"/>
    </source>
</evidence>
<dbReference type="GO" id="GO:0000155">
    <property type="term" value="F:phosphorelay sensor kinase activity"/>
    <property type="evidence" value="ECO:0007669"/>
    <property type="project" value="InterPro"/>
</dbReference>
<dbReference type="AlphaFoldDB" id="A0A6B3SH28"/>
<dbReference type="SUPFAM" id="SSF47384">
    <property type="entry name" value="Homodimeric domain of signal transducing histidine kinase"/>
    <property type="match status" value="1"/>
</dbReference>
<proteinExistence type="predicted"/>
<dbReference type="Pfam" id="PF02518">
    <property type="entry name" value="HATPase_c"/>
    <property type="match status" value="1"/>
</dbReference>
<dbReference type="Pfam" id="PF00512">
    <property type="entry name" value="HisKA"/>
    <property type="match status" value="1"/>
</dbReference>
<sequence length="321" mass="34843">MAIDNARLYDLAQKSAEERQALLNSERAARAEAERLNRSKDEFLAMLAHELRNPLAPVSAAADVLRMAGDDPNRVRQVSEIITRQIGHFTHLIDDLMDVSRVTRGLIALDRQPLDLKTVIGVAIEQVRPMIEARKHRLTTRMDAEHAIVQGDRTRLVQVISNLLSNAAKYTPPHGEITLEVAADDDCASVVVTDNGNGIDTTLLPHLFDLFTQGSRSLDRSQGGLGIGLALVKAIVGLHNGEVRAFSDGPGKGSTFKIMIPYIQGEDVTALETGSSDVKAQRLHILVVDDNGDAATSLAILLKAVGHHVKVAMNAKEALQQ</sequence>
<dbReference type="EC" id="2.7.13.3" evidence="3"/>
<comment type="catalytic activity">
    <reaction evidence="1">
        <text>ATP + protein L-histidine = ADP + protein N-phospho-L-histidine.</text>
        <dbReference type="EC" id="2.7.13.3"/>
    </reaction>
</comment>
<dbReference type="InterPro" id="IPR036890">
    <property type="entry name" value="HATPase_C_sf"/>
</dbReference>
<gene>
    <name evidence="10" type="ORF">G3574_02465</name>
</gene>
<dbReference type="Proteomes" id="UP000482155">
    <property type="component" value="Unassembled WGS sequence"/>
</dbReference>
<dbReference type="PANTHER" id="PTHR43547:SF2">
    <property type="entry name" value="HYBRID SIGNAL TRANSDUCTION HISTIDINE KINASE C"/>
    <property type="match status" value="1"/>
</dbReference>
<keyword evidence="11" id="KW-1185">Reference proteome</keyword>
<dbReference type="SUPFAM" id="SSF55874">
    <property type="entry name" value="ATPase domain of HSP90 chaperone/DNA topoisomerase II/histidine kinase"/>
    <property type="match status" value="1"/>
</dbReference>
<evidence type="ECO:0000256" key="6">
    <source>
        <dbReference type="ARBA" id="ARBA00022777"/>
    </source>
</evidence>
<evidence type="ECO:0000313" key="11">
    <source>
        <dbReference type="Proteomes" id="UP000482155"/>
    </source>
</evidence>
<dbReference type="InterPro" id="IPR001789">
    <property type="entry name" value="Sig_transdc_resp-reg_receiver"/>
</dbReference>
<dbReference type="FunFam" id="3.30.565.10:FF:000006">
    <property type="entry name" value="Sensor histidine kinase WalK"/>
    <property type="match status" value="1"/>
</dbReference>
<evidence type="ECO:0000256" key="5">
    <source>
        <dbReference type="ARBA" id="ARBA00022679"/>
    </source>
</evidence>
<dbReference type="InterPro" id="IPR003594">
    <property type="entry name" value="HATPase_dom"/>
</dbReference>
<keyword evidence="4" id="KW-0597">Phosphoprotein</keyword>
<dbReference type="InterPro" id="IPR011006">
    <property type="entry name" value="CheY-like_superfamily"/>
</dbReference>
<protein>
    <recommendedName>
        <fullName evidence="3">histidine kinase</fullName>
        <ecNumber evidence="3">2.7.13.3</ecNumber>
    </recommendedName>
</protein>
<evidence type="ECO:0000256" key="7">
    <source>
        <dbReference type="PROSITE-ProRule" id="PRU00169"/>
    </source>
</evidence>
<keyword evidence="6" id="KW-0418">Kinase</keyword>
<comment type="caution">
    <text evidence="7">Lacks conserved residue(s) required for the propagation of feature annotation.</text>
</comment>
<feature type="domain" description="Response regulatory" evidence="9">
    <location>
        <begin position="284"/>
        <end position="321"/>
    </location>
</feature>
<comment type="caution">
    <text evidence="10">The sequence shown here is derived from an EMBL/GenBank/DDBJ whole genome shotgun (WGS) entry which is preliminary data.</text>
</comment>
<dbReference type="PROSITE" id="PS50109">
    <property type="entry name" value="HIS_KIN"/>
    <property type="match status" value="1"/>
</dbReference>
<dbReference type="PANTHER" id="PTHR43547">
    <property type="entry name" value="TWO-COMPONENT HISTIDINE KINASE"/>
    <property type="match status" value="1"/>
</dbReference>
<dbReference type="SMART" id="SM00388">
    <property type="entry name" value="HisKA"/>
    <property type="match status" value="1"/>
</dbReference>
<organism evidence="10 11">
    <name type="scientific">Noviherbaspirillum galbum</name>
    <dbReference type="NCBI Taxonomy" id="2709383"/>
    <lineage>
        <taxon>Bacteria</taxon>
        <taxon>Pseudomonadati</taxon>
        <taxon>Pseudomonadota</taxon>
        <taxon>Betaproteobacteria</taxon>
        <taxon>Burkholderiales</taxon>
        <taxon>Oxalobacteraceae</taxon>
        <taxon>Noviherbaspirillum</taxon>
    </lineage>
</organism>
<dbReference type="InterPro" id="IPR004358">
    <property type="entry name" value="Sig_transdc_His_kin-like_C"/>
</dbReference>
<dbReference type="PRINTS" id="PR00344">
    <property type="entry name" value="BCTRLSENSOR"/>
</dbReference>
<dbReference type="PROSITE" id="PS50110">
    <property type="entry name" value="RESPONSE_REGULATORY"/>
    <property type="match status" value="1"/>
</dbReference>
<dbReference type="SMART" id="SM00387">
    <property type="entry name" value="HATPase_c"/>
    <property type="match status" value="1"/>
</dbReference>
<feature type="domain" description="Histidine kinase" evidence="8">
    <location>
        <begin position="46"/>
        <end position="264"/>
    </location>
</feature>
<dbReference type="EMBL" id="JAAIVB010000009">
    <property type="protein sequence ID" value="NEX59933.1"/>
    <property type="molecule type" value="Genomic_DNA"/>
</dbReference>
<keyword evidence="5" id="KW-0808">Transferase</keyword>
<dbReference type="GO" id="GO:0005886">
    <property type="term" value="C:plasma membrane"/>
    <property type="evidence" value="ECO:0007669"/>
    <property type="project" value="UniProtKB-SubCell"/>
</dbReference>